<dbReference type="SUPFAM" id="SSF57850">
    <property type="entry name" value="RING/U-box"/>
    <property type="match status" value="1"/>
</dbReference>
<proteinExistence type="predicted"/>
<evidence type="ECO:0000313" key="8">
    <source>
        <dbReference type="EMBL" id="KAJ8899674.1"/>
    </source>
</evidence>
<dbReference type="GO" id="GO:0008270">
    <property type="term" value="F:zinc ion binding"/>
    <property type="evidence" value="ECO:0007669"/>
    <property type="project" value="UniProtKB-KW"/>
</dbReference>
<feature type="domain" description="RING-type" evidence="7">
    <location>
        <begin position="205"/>
        <end position="246"/>
    </location>
</feature>
<dbReference type="Proteomes" id="UP001159364">
    <property type="component" value="Linkage Group LG08"/>
</dbReference>
<dbReference type="AlphaFoldDB" id="A0AAV8UB30"/>
<keyword evidence="9" id="KW-1185">Reference proteome</keyword>
<evidence type="ECO:0000256" key="3">
    <source>
        <dbReference type="ARBA" id="ARBA00022723"/>
    </source>
</evidence>
<keyword evidence="3" id="KW-0479">Metal-binding</keyword>
<dbReference type="PANTHER" id="PTHR15710:SF67">
    <property type="entry name" value="E3 UBIQUITIN-PROTEIN LIGASE SGR9, AMYLOPLASTIC"/>
    <property type="match status" value="1"/>
</dbReference>
<evidence type="ECO:0000256" key="6">
    <source>
        <dbReference type="PROSITE-ProRule" id="PRU00175"/>
    </source>
</evidence>
<dbReference type="Gene3D" id="3.30.40.10">
    <property type="entry name" value="Zinc/RING finger domain, C3HC4 (zinc finger)"/>
    <property type="match status" value="1"/>
</dbReference>
<evidence type="ECO:0000313" key="9">
    <source>
        <dbReference type="Proteomes" id="UP001159364"/>
    </source>
</evidence>
<evidence type="ECO:0000256" key="1">
    <source>
        <dbReference type="ARBA" id="ARBA00000900"/>
    </source>
</evidence>
<keyword evidence="5" id="KW-0862">Zinc</keyword>
<comment type="catalytic activity">
    <reaction evidence="1">
        <text>S-ubiquitinyl-[E2 ubiquitin-conjugating enzyme]-L-cysteine + [acceptor protein]-L-lysine = [E2 ubiquitin-conjugating enzyme]-L-cysteine + N(6)-ubiquitinyl-[acceptor protein]-L-lysine.</text>
        <dbReference type="EC" id="2.3.2.27"/>
    </reaction>
</comment>
<dbReference type="EMBL" id="JAIWQS010000008">
    <property type="protein sequence ID" value="KAJ8899674.1"/>
    <property type="molecule type" value="Genomic_DNA"/>
</dbReference>
<sequence>MPESSETIIIAALSTLTPQQLSDLTASILHQNRHHHHRISALLSSPSSFSLTLHHLQSLSLHHKALLIAKHLLTSLHHLTSHFHPPPPPAHSSTAINHRDLDAALLLLLLCEVYQDSPEILNTPRSEWREILAKRCSDDVLKLQSCFGVHYGGALLPYVEMVVRCWRFIGVVGGVGRKERWEVGAAPAAVVALPTVAVRGGGKECVICKEEMREGRDVCELPCEHTFHWMCILPWLRKRNTCPCCRFQLPTEDVVGEIERLWSALMKIGGTALACDWQ</sequence>
<dbReference type="PROSITE" id="PS50089">
    <property type="entry name" value="ZF_RING_2"/>
    <property type="match status" value="1"/>
</dbReference>
<dbReference type="InterPro" id="IPR001841">
    <property type="entry name" value="Znf_RING"/>
</dbReference>
<dbReference type="Pfam" id="PF13639">
    <property type="entry name" value="zf-RING_2"/>
    <property type="match status" value="1"/>
</dbReference>
<accession>A0AAV8UB30</accession>
<comment type="caution">
    <text evidence="8">The sequence shown here is derived from an EMBL/GenBank/DDBJ whole genome shotgun (WGS) entry which is preliminary data.</text>
</comment>
<evidence type="ECO:0000256" key="2">
    <source>
        <dbReference type="ARBA" id="ARBA00012483"/>
    </source>
</evidence>
<dbReference type="PANTHER" id="PTHR15710">
    <property type="entry name" value="E3 UBIQUITIN-PROTEIN LIGASE PRAJA"/>
    <property type="match status" value="1"/>
</dbReference>
<keyword evidence="4 6" id="KW-0863">Zinc-finger</keyword>
<dbReference type="CDD" id="cd16454">
    <property type="entry name" value="RING-H2_PA-TM-RING"/>
    <property type="match status" value="1"/>
</dbReference>
<dbReference type="GO" id="GO:0005737">
    <property type="term" value="C:cytoplasm"/>
    <property type="evidence" value="ECO:0007669"/>
    <property type="project" value="TreeGrafter"/>
</dbReference>
<dbReference type="GO" id="GO:0061630">
    <property type="term" value="F:ubiquitin protein ligase activity"/>
    <property type="evidence" value="ECO:0007669"/>
    <property type="project" value="UniProtKB-EC"/>
</dbReference>
<dbReference type="SMART" id="SM00184">
    <property type="entry name" value="RING"/>
    <property type="match status" value="1"/>
</dbReference>
<organism evidence="8 9">
    <name type="scientific">Erythroxylum novogranatense</name>
    <dbReference type="NCBI Taxonomy" id="1862640"/>
    <lineage>
        <taxon>Eukaryota</taxon>
        <taxon>Viridiplantae</taxon>
        <taxon>Streptophyta</taxon>
        <taxon>Embryophyta</taxon>
        <taxon>Tracheophyta</taxon>
        <taxon>Spermatophyta</taxon>
        <taxon>Magnoliopsida</taxon>
        <taxon>eudicotyledons</taxon>
        <taxon>Gunneridae</taxon>
        <taxon>Pentapetalae</taxon>
        <taxon>rosids</taxon>
        <taxon>fabids</taxon>
        <taxon>Malpighiales</taxon>
        <taxon>Erythroxylaceae</taxon>
        <taxon>Erythroxylum</taxon>
    </lineage>
</organism>
<dbReference type="InterPro" id="IPR013083">
    <property type="entry name" value="Znf_RING/FYVE/PHD"/>
</dbReference>
<gene>
    <name evidence="8" type="ORF">K2173_019371</name>
</gene>
<evidence type="ECO:0000256" key="5">
    <source>
        <dbReference type="ARBA" id="ARBA00022833"/>
    </source>
</evidence>
<reference evidence="8 9" key="1">
    <citation type="submission" date="2021-09" db="EMBL/GenBank/DDBJ databases">
        <title>Genomic insights and catalytic innovation underlie evolution of tropane alkaloids biosynthesis.</title>
        <authorList>
            <person name="Wang Y.-J."/>
            <person name="Tian T."/>
            <person name="Huang J.-P."/>
            <person name="Huang S.-X."/>
        </authorList>
    </citation>
    <scope>NUCLEOTIDE SEQUENCE [LARGE SCALE GENOMIC DNA]</scope>
    <source>
        <strain evidence="8">KIB-2018</strain>
        <tissue evidence="8">Leaf</tissue>
    </source>
</reference>
<protein>
    <recommendedName>
        <fullName evidence="2">RING-type E3 ubiquitin transferase</fullName>
        <ecNumber evidence="2">2.3.2.27</ecNumber>
    </recommendedName>
</protein>
<dbReference type="GO" id="GO:0016567">
    <property type="term" value="P:protein ubiquitination"/>
    <property type="evidence" value="ECO:0007669"/>
    <property type="project" value="TreeGrafter"/>
</dbReference>
<evidence type="ECO:0000256" key="4">
    <source>
        <dbReference type="ARBA" id="ARBA00022771"/>
    </source>
</evidence>
<name>A0AAV8UB30_9ROSI</name>
<evidence type="ECO:0000259" key="7">
    <source>
        <dbReference type="PROSITE" id="PS50089"/>
    </source>
</evidence>
<dbReference type="EC" id="2.3.2.27" evidence="2"/>